<dbReference type="EMBL" id="JBHTAJ010000033">
    <property type="protein sequence ID" value="MFC7181574.1"/>
    <property type="molecule type" value="Genomic_DNA"/>
</dbReference>
<organism evidence="6 7">
    <name type="scientific">Kitasatospora paranensis</name>
    <dbReference type="NCBI Taxonomy" id="258053"/>
    <lineage>
        <taxon>Bacteria</taxon>
        <taxon>Bacillati</taxon>
        <taxon>Actinomycetota</taxon>
        <taxon>Actinomycetes</taxon>
        <taxon>Kitasatosporales</taxon>
        <taxon>Streptomycetaceae</taxon>
        <taxon>Kitasatospora</taxon>
    </lineage>
</organism>
<keyword evidence="7" id="KW-1185">Reference proteome</keyword>
<dbReference type="Pfam" id="PF00293">
    <property type="entry name" value="NUDIX"/>
    <property type="match status" value="1"/>
</dbReference>
<gene>
    <name evidence="6" type="ORF">ACFQMG_18655</name>
</gene>
<evidence type="ECO:0000259" key="5">
    <source>
        <dbReference type="PROSITE" id="PS51462"/>
    </source>
</evidence>
<evidence type="ECO:0000313" key="7">
    <source>
        <dbReference type="Proteomes" id="UP001596435"/>
    </source>
</evidence>
<evidence type="ECO:0000256" key="1">
    <source>
        <dbReference type="ARBA" id="ARBA00001946"/>
    </source>
</evidence>
<dbReference type="PROSITE" id="PS51462">
    <property type="entry name" value="NUDIX"/>
    <property type="match status" value="1"/>
</dbReference>
<dbReference type="PANTHER" id="PTHR43046">
    <property type="entry name" value="GDP-MANNOSE MANNOSYL HYDROLASE"/>
    <property type="match status" value="1"/>
</dbReference>
<dbReference type="InterPro" id="IPR020476">
    <property type="entry name" value="Nudix_hydrolase"/>
</dbReference>
<dbReference type="PROSITE" id="PS00893">
    <property type="entry name" value="NUDIX_BOX"/>
    <property type="match status" value="1"/>
</dbReference>
<evidence type="ECO:0000313" key="6">
    <source>
        <dbReference type="EMBL" id="MFC7181574.1"/>
    </source>
</evidence>
<evidence type="ECO:0000256" key="2">
    <source>
        <dbReference type="ARBA" id="ARBA00005582"/>
    </source>
</evidence>
<dbReference type="PRINTS" id="PR00502">
    <property type="entry name" value="NUDIXFAMILY"/>
</dbReference>
<comment type="similarity">
    <text evidence="2 4">Belongs to the Nudix hydrolase family.</text>
</comment>
<dbReference type="PANTHER" id="PTHR43046:SF14">
    <property type="entry name" value="MUTT_NUDIX FAMILY PROTEIN"/>
    <property type="match status" value="1"/>
</dbReference>
<dbReference type="SUPFAM" id="SSF55811">
    <property type="entry name" value="Nudix"/>
    <property type="match status" value="1"/>
</dbReference>
<comment type="caution">
    <text evidence="6">The sequence shown here is derived from an EMBL/GenBank/DDBJ whole genome shotgun (WGS) entry which is preliminary data.</text>
</comment>
<dbReference type="Gene3D" id="3.90.79.10">
    <property type="entry name" value="Nucleoside Triphosphate Pyrophosphohydrolase"/>
    <property type="match status" value="1"/>
</dbReference>
<dbReference type="InterPro" id="IPR000086">
    <property type="entry name" value="NUDIX_hydrolase_dom"/>
</dbReference>
<dbReference type="InterPro" id="IPR020084">
    <property type="entry name" value="NUDIX_hydrolase_CS"/>
</dbReference>
<evidence type="ECO:0000256" key="3">
    <source>
        <dbReference type="ARBA" id="ARBA00022801"/>
    </source>
</evidence>
<accession>A0ABW2FZS3</accession>
<keyword evidence="3 4" id="KW-0378">Hydrolase</keyword>
<dbReference type="InterPro" id="IPR015797">
    <property type="entry name" value="NUDIX_hydrolase-like_dom_sf"/>
</dbReference>
<comment type="cofactor">
    <cofactor evidence="1">
        <name>Mg(2+)</name>
        <dbReference type="ChEBI" id="CHEBI:18420"/>
    </cofactor>
</comment>
<name>A0ABW2FZS3_9ACTN</name>
<protein>
    <submittedName>
        <fullName evidence="6">NUDIX domain-containing protein</fullName>
    </submittedName>
</protein>
<feature type="domain" description="Nudix hydrolase" evidence="5">
    <location>
        <begin position="16"/>
        <end position="150"/>
    </location>
</feature>
<sequence>MAETGPDHRHLNGHAVSRLSAAVIVHDTAADRILALHYAQRPWSPSAAWTVPGGKVDPGERVDLAAARELHEETGLLVRPEDLRLVHTVQVEQGWDGNGGFVLFVFAATAWSGTLLNVEPGKHIDVRWAPAQDLPGPMFPSARLALDAYLAGGPAFSANGWSASDRREPVEP</sequence>
<reference evidence="7" key="1">
    <citation type="journal article" date="2019" name="Int. J. Syst. Evol. Microbiol.">
        <title>The Global Catalogue of Microorganisms (GCM) 10K type strain sequencing project: providing services to taxonomists for standard genome sequencing and annotation.</title>
        <authorList>
            <consortium name="The Broad Institute Genomics Platform"/>
            <consortium name="The Broad Institute Genome Sequencing Center for Infectious Disease"/>
            <person name="Wu L."/>
            <person name="Ma J."/>
        </authorList>
    </citation>
    <scope>NUCLEOTIDE SEQUENCE [LARGE SCALE GENOMIC DNA]</scope>
    <source>
        <strain evidence="7">CGMCC 1.12859</strain>
    </source>
</reference>
<proteinExistence type="inferred from homology"/>
<dbReference type="Proteomes" id="UP001596435">
    <property type="component" value="Unassembled WGS sequence"/>
</dbReference>
<evidence type="ECO:0000256" key="4">
    <source>
        <dbReference type="RuleBase" id="RU003476"/>
    </source>
</evidence>
<dbReference type="RefSeq" id="WP_345704378.1">
    <property type="nucleotide sequence ID" value="NZ_BAABKV010000001.1"/>
</dbReference>